<dbReference type="Proteomes" id="UP001597186">
    <property type="component" value="Unassembled WGS sequence"/>
</dbReference>
<comment type="caution">
    <text evidence="1">The sequence shown here is derived from an EMBL/GenBank/DDBJ whole genome shotgun (WGS) entry which is preliminary data.</text>
</comment>
<dbReference type="RefSeq" id="WP_379913378.1">
    <property type="nucleotide sequence ID" value="NZ_JBHUDD010000033.1"/>
</dbReference>
<organism evidence="1 2">
    <name type="scientific">Lacimonas salitolerans</name>
    <dbReference type="NCBI Taxonomy" id="1323750"/>
    <lineage>
        <taxon>Bacteria</taxon>
        <taxon>Pseudomonadati</taxon>
        <taxon>Pseudomonadota</taxon>
        <taxon>Alphaproteobacteria</taxon>
        <taxon>Rhodobacterales</taxon>
        <taxon>Paracoccaceae</taxon>
        <taxon>Lacimonas</taxon>
    </lineage>
</organism>
<dbReference type="InterPro" id="IPR013785">
    <property type="entry name" value="Aldolase_TIM"/>
</dbReference>
<dbReference type="Gene3D" id="3.20.20.70">
    <property type="entry name" value="Aldolase class I"/>
    <property type="match status" value="1"/>
</dbReference>
<name>A0ABW4EB92_9RHOB</name>
<gene>
    <name evidence="1" type="ORF">ACFTOW_04140</name>
</gene>
<evidence type="ECO:0000313" key="2">
    <source>
        <dbReference type="Proteomes" id="UP001597186"/>
    </source>
</evidence>
<proteinExistence type="predicted"/>
<dbReference type="SUPFAM" id="SSF102114">
    <property type="entry name" value="Radical SAM enzymes"/>
    <property type="match status" value="1"/>
</dbReference>
<dbReference type="EMBL" id="JBHUDD010000033">
    <property type="protein sequence ID" value="MFD1508593.1"/>
    <property type="molecule type" value="Genomic_DNA"/>
</dbReference>
<reference evidence="2" key="1">
    <citation type="journal article" date="2019" name="Int. J. Syst. Evol. Microbiol.">
        <title>The Global Catalogue of Microorganisms (GCM) 10K type strain sequencing project: providing services to taxonomists for standard genome sequencing and annotation.</title>
        <authorList>
            <consortium name="The Broad Institute Genomics Platform"/>
            <consortium name="The Broad Institute Genome Sequencing Center for Infectious Disease"/>
            <person name="Wu L."/>
            <person name="Ma J."/>
        </authorList>
    </citation>
    <scope>NUCLEOTIDE SEQUENCE [LARGE SCALE GENOMIC DNA]</scope>
    <source>
        <strain evidence="2">CGMCC 1.12477</strain>
    </source>
</reference>
<keyword evidence="2" id="KW-1185">Reference proteome</keyword>
<dbReference type="InterPro" id="IPR058240">
    <property type="entry name" value="rSAM_sf"/>
</dbReference>
<accession>A0ABW4EB92</accession>
<evidence type="ECO:0000313" key="1">
    <source>
        <dbReference type="EMBL" id="MFD1508593.1"/>
    </source>
</evidence>
<protein>
    <recommendedName>
        <fullName evidence="3">Radical SAM protein</fullName>
    </recommendedName>
</protein>
<sequence length="349" mass="38681">MTDTETHTASRPAPSDLRAMQRRIGWFQGSSYDISATCNLTCEGCLFFARADVSDIPQGRDADWARLFAAEAARGVNFAYIAGAEPSMVPTRLRAAWDHIKAGVIFTNGTRAIDPAIGYRIHVSLWGLGDTSTSLRGADVTAKALRLYARDPRAVFSFVITAANIHEIVPVARLCADHGARLTYSYFSPTDLYQGRDQATTQAGTAEAGDYMRLDDDLRMGPAEFADARAQIVTAMGQFPDTVRYSLHYNDWITQPDDRLWQLDAQGIAVDCGNRLSETHRHYAADATPNVGKCCTPNIDCAECRAYAMGMGTYVSRLRAFRHERAAWLEGLRIWFELFMPLEEQTGTV</sequence>
<evidence type="ECO:0008006" key="3">
    <source>
        <dbReference type="Google" id="ProtNLM"/>
    </source>
</evidence>